<dbReference type="GO" id="GO:0006355">
    <property type="term" value="P:regulation of DNA-templated transcription"/>
    <property type="evidence" value="ECO:0007669"/>
    <property type="project" value="TreeGrafter"/>
</dbReference>
<dbReference type="InterPro" id="IPR002818">
    <property type="entry name" value="DJ-1/PfpI"/>
</dbReference>
<dbReference type="Proteomes" id="UP000646211">
    <property type="component" value="Unassembled WGS sequence"/>
</dbReference>
<dbReference type="InterPro" id="IPR029062">
    <property type="entry name" value="Class_I_gatase-like"/>
</dbReference>
<dbReference type="PANTHER" id="PTHR43130">
    <property type="entry name" value="ARAC-FAMILY TRANSCRIPTIONAL REGULATOR"/>
    <property type="match status" value="1"/>
</dbReference>
<evidence type="ECO:0000259" key="2">
    <source>
        <dbReference type="Pfam" id="PF19335"/>
    </source>
</evidence>
<dbReference type="Pfam" id="PF01965">
    <property type="entry name" value="DJ-1_PfpI"/>
    <property type="match status" value="1"/>
</dbReference>
<feature type="domain" description="DJ-1/PfpI" evidence="1">
    <location>
        <begin position="77"/>
        <end position="236"/>
    </location>
</feature>
<proteinExistence type="predicted"/>
<dbReference type="CDD" id="cd03139">
    <property type="entry name" value="GATase1_PfpI_2"/>
    <property type="match status" value="1"/>
</dbReference>
<comment type="caution">
    <text evidence="3">The sequence shown here is derived from an EMBL/GenBank/DDBJ whole genome shotgun (WGS) entry which is preliminary data.</text>
</comment>
<protein>
    <submittedName>
        <fullName evidence="3">DJ-1/PfpI family protein</fullName>
    </submittedName>
</protein>
<dbReference type="RefSeq" id="WP_194311900.1">
    <property type="nucleotide sequence ID" value="NZ_JADHEC010000016.1"/>
</dbReference>
<reference evidence="3" key="1">
    <citation type="submission" date="2020-11" db="EMBL/GenBank/DDBJ databases">
        <title>Genome of Flavobacterium soyangense.</title>
        <authorList>
            <person name="Liu Q."/>
            <person name="Xin Y.-H."/>
        </authorList>
    </citation>
    <scope>NUCLEOTIDE SEQUENCE</scope>
    <source>
        <strain evidence="3">CGMCC 1.13493</strain>
    </source>
</reference>
<dbReference type="Pfam" id="PF19335">
    <property type="entry name" value="HMBD"/>
    <property type="match status" value="1"/>
</dbReference>
<feature type="domain" description="Heavy metal binding" evidence="2">
    <location>
        <begin position="31"/>
        <end position="61"/>
    </location>
</feature>
<dbReference type="InterPro" id="IPR052158">
    <property type="entry name" value="INH-QAR"/>
</dbReference>
<evidence type="ECO:0000259" key="1">
    <source>
        <dbReference type="Pfam" id="PF01965"/>
    </source>
</evidence>
<dbReference type="Gene3D" id="3.40.50.880">
    <property type="match status" value="1"/>
</dbReference>
<dbReference type="AlphaFoldDB" id="A0A930XZ97"/>
<gene>
    <name evidence="3" type="ORF">IR213_08605</name>
</gene>
<sequence length="268" mass="29483">MRKIILIAFITLIGCNKSIGHGNIQKEKQIFVCPPCGESYDSITYEKEGICPYCDMKLIPKTSLGTKKNANKKDLTICFYLQDNVELLDFAGPMEVFTAAGFKVFTVSKTKDRITSQGVLTIIPEYSIQDAPKSDVMVFFGGSHSTPTNDPAVISWIKSRKKNTDYFISVCTGAFIMGKAGILDNLTATTFHSQIEALQKALPTTKVLPNVRFVDNGNVITTAGISAGIDGALHFVAKIKGEEFAKKIAKIIEYDKWIPEQGLIVNKK</sequence>
<dbReference type="PANTHER" id="PTHR43130:SF14">
    <property type="entry name" value="DJ-1_PFPI DOMAIN-CONTAINING PROTEIN"/>
    <property type="match status" value="1"/>
</dbReference>
<dbReference type="PROSITE" id="PS51257">
    <property type="entry name" value="PROKAR_LIPOPROTEIN"/>
    <property type="match status" value="1"/>
</dbReference>
<organism evidence="3 4">
    <name type="scientific">Flavobacterium soyangense</name>
    <dbReference type="NCBI Taxonomy" id="2023265"/>
    <lineage>
        <taxon>Bacteria</taxon>
        <taxon>Pseudomonadati</taxon>
        <taxon>Bacteroidota</taxon>
        <taxon>Flavobacteriia</taxon>
        <taxon>Flavobacteriales</taxon>
        <taxon>Flavobacteriaceae</taxon>
        <taxon>Flavobacterium</taxon>
    </lineage>
</organism>
<evidence type="ECO:0000313" key="4">
    <source>
        <dbReference type="Proteomes" id="UP000646211"/>
    </source>
</evidence>
<dbReference type="InterPro" id="IPR045800">
    <property type="entry name" value="HMBD"/>
</dbReference>
<accession>A0A930XZ97</accession>
<evidence type="ECO:0000313" key="3">
    <source>
        <dbReference type="EMBL" id="MBF2708648.1"/>
    </source>
</evidence>
<dbReference type="SUPFAM" id="SSF52317">
    <property type="entry name" value="Class I glutamine amidotransferase-like"/>
    <property type="match status" value="1"/>
</dbReference>
<dbReference type="GO" id="GO:0046872">
    <property type="term" value="F:metal ion binding"/>
    <property type="evidence" value="ECO:0007669"/>
    <property type="project" value="InterPro"/>
</dbReference>
<dbReference type="EMBL" id="JADHEC010000016">
    <property type="protein sequence ID" value="MBF2708648.1"/>
    <property type="molecule type" value="Genomic_DNA"/>
</dbReference>
<name>A0A930XZ97_9FLAO</name>
<keyword evidence="4" id="KW-1185">Reference proteome</keyword>